<dbReference type="GeneID" id="40319127"/>
<feature type="coiled-coil region" evidence="1">
    <location>
        <begin position="11"/>
        <end position="38"/>
    </location>
</feature>
<accession>A0A3R7NA46</accession>
<feature type="region of interest" description="Disordered" evidence="2">
    <location>
        <begin position="44"/>
        <end position="75"/>
    </location>
</feature>
<dbReference type="Proteomes" id="UP000284403">
    <property type="component" value="Unassembled WGS sequence"/>
</dbReference>
<comment type="caution">
    <text evidence="3">The sequence shown here is derived from an EMBL/GenBank/DDBJ whole genome shotgun (WGS) entry which is preliminary data.</text>
</comment>
<evidence type="ECO:0000313" key="3">
    <source>
        <dbReference type="EMBL" id="RNF15496.1"/>
    </source>
</evidence>
<dbReference type="AlphaFoldDB" id="A0A3R7NA46"/>
<keyword evidence="4" id="KW-1185">Reference proteome</keyword>
<sequence length="167" mass="18621">MAVERDLATTVKNCTASLQELRDEVVAWEKKQRAFERQVRAAESACKSGVAATPPQREGDGGSSNATEAGNEPAESFFDAAKRKTLLLGKEHRQLQATNKALKKRLEASMSDYRSVRELKHAYRDLEVRKAEVARVNEKLRAANRWMKQCTWEGDERAVVDSDGGVA</sequence>
<organism evidence="3 4">
    <name type="scientific">Trypanosoma conorhini</name>
    <dbReference type="NCBI Taxonomy" id="83891"/>
    <lineage>
        <taxon>Eukaryota</taxon>
        <taxon>Discoba</taxon>
        <taxon>Euglenozoa</taxon>
        <taxon>Kinetoplastea</taxon>
        <taxon>Metakinetoplastina</taxon>
        <taxon>Trypanosomatida</taxon>
        <taxon>Trypanosomatidae</taxon>
        <taxon>Trypanosoma</taxon>
    </lineage>
</organism>
<reference evidence="3 4" key="1">
    <citation type="journal article" date="2018" name="BMC Genomics">
        <title>Genomic comparison of Trypanosoma conorhini and Trypanosoma rangeli to Trypanosoma cruzi strains of high and low virulence.</title>
        <authorList>
            <person name="Bradwell K.R."/>
            <person name="Koparde V.N."/>
            <person name="Matveyev A.V."/>
            <person name="Serrano M.G."/>
            <person name="Alves J.M."/>
            <person name="Parikh H."/>
            <person name="Huang B."/>
            <person name="Lee V."/>
            <person name="Espinosa-Alvarez O."/>
            <person name="Ortiz P.A."/>
            <person name="Costa-Martins A.G."/>
            <person name="Teixeira M.M."/>
            <person name="Buck G.A."/>
        </authorList>
    </citation>
    <scope>NUCLEOTIDE SEQUENCE [LARGE SCALE GENOMIC DNA]</scope>
    <source>
        <strain evidence="3 4">025E</strain>
    </source>
</reference>
<name>A0A3R7NA46_9TRYP</name>
<feature type="coiled-coil region" evidence="1">
    <location>
        <begin position="92"/>
        <end position="143"/>
    </location>
</feature>
<evidence type="ECO:0000313" key="4">
    <source>
        <dbReference type="Proteomes" id="UP000284403"/>
    </source>
</evidence>
<evidence type="ECO:0000256" key="1">
    <source>
        <dbReference type="SAM" id="Coils"/>
    </source>
</evidence>
<protein>
    <submittedName>
        <fullName evidence="3">Uncharacterized protein</fullName>
    </submittedName>
</protein>
<evidence type="ECO:0000256" key="2">
    <source>
        <dbReference type="SAM" id="MobiDB-lite"/>
    </source>
</evidence>
<keyword evidence="1" id="KW-0175">Coiled coil</keyword>
<gene>
    <name evidence="3" type="ORF">Tco025E_05516</name>
</gene>
<dbReference type="OrthoDB" id="242440at2759"/>
<proteinExistence type="predicted"/>
<dbReference type="RefSeq" id="XP_029227502.1">
    <property type="nucleotide sequence ID" value="XM_029372410.1"/>
</dbReference>
<dbReference type="EMBL" id="MKKU01000325">
    <property type="protein sequence ID" value="RNF15496.1"/>
    <property type="molecule type" value="Genomic_DNA"/>
</dbReference>